<dbReference type="AlphaFoldDB" id="A0A0G0H4F6"/>
<gene>
    <name evidence="4" type="ORF">US53_C0001G0008</name>
</gene>
<dbReference type="InterPro" id="IPR036291">
    <property type="entry name" value="NAD(P)-bd_dom_sf"/>
</dbReference>
<comment type="caution">
    <text evidence="4">The sequence shown here is derived from an EMBL/GenBank/DDBJ whole genome shotgun (WGS) entry which is preliminary data.</text>
</comment>
<evidence type="ECO:0000256" key="3">
    <source>
        <dbReference type="RuleBase" id="RU000363"/>
    </source>
</evidence>
<dbReference type="PANTHER" id="PTHR43976:SF16">
    <property type="entry name" value="SHORT-CHAIN DEHYDROGENASE_REDUCTASE FAMILY PROTEIN"/>
    <property type="match status" value="1"/>
</dbReference>
<dbReference type="STRING" id="1618545.US53_C0001G0008"/>
<evidence type="ECO:0000313" key="4">
    <source>
        <dbReference type="EMBL" id="KKQ38103.1"/>
    </source>
</evidence>
<dbReference type="SUPFAM" id="SSF51735">
    <property type="entry name" value="NAD(P)-binding Rossmann-fold domains"/>
    <property type="match status" value="1"/>
</dbReference>
<dbReference type="Proteomes" id="UP000034591">
    <property type="component" value="Unassembled WGS sequence"/>
</dbReference>
<evidence type="ECO:0000256" key="2">
    <source>
        <dbReference type="ARBA" id="ARBA00023002"/>
    </source>
</evidence>
<sequence length="257" mass="28760">MKKIAVVTGANSEIGREVILRLSKADYIVYALSKQKVEYGYQNIIALTLDITNSDACEKLVSKISQKEKKVDVLVNIAGYTISGPSLGFSESDFRDIVNVNLFGVFRLIKNIYPLMKMNGGGKIVNITSLNGLISLPNFGLYSASKHALEALGDALYYELYKDKIFVINIIPGAIKKTGENTTVLHHKPAREKFLILKLLFPMLTPDYVAAKIITLINKSNPLPILIIGTDAKIMILLKNVLPQFLWVRLMRFIWEK</sequence>
<evidence type="ECO:0000313" key="5">
    <source>
        <dbReference type="Proteomes" id="UP000034591"/>
    </source>
</evidence>
<evidence type="ECO:0000256" key="1">
    <source>
        <dbReference type="ARBA" id="ARBA00006484"/>
    </source>
</evidence>
<proteinExistence type="inferred from homology"/>
<dbReference type="Gene3D" id="3.40.50.720">
    <property type="entry name" value="NAD(P)-binding Rossmann-like Domain"/>
    <property type="match status" value="1"/>
</dbReference>
<comment type="similarity">
    <text evidence="1 3">Belongs to the short-chain dehydrogenases/reductases (SDR) family.</text>
</comment>
<keyword evidence="2" id="KW-0560">Oxidoreductase</keyword>
<dbReference type="Pfam" id="PF00106">
    <property type="entry name" value="adh_short"/>
    <property type="match status" value="1"/>
</dbReference>
<dbReference type="InterPro" id="IPR051911">
    <property type="entry name" value="SDR_oxidoreductase"/>
</dbReference>
<dbReference type="InterPro" id="IPR002347">
    <property type="entry name" value="SDR_fam"/>
</dbReference>
<dbReference type="PRINTS" id="PR00081">
    <property type="entry name" value="GDHRDH"/>
</dbReference>
<dbReference type="PANTHER" id="PTHR43976">
    <property type="entry name" value="SHORT CHAIN DEHYDROGENASE"/>
    <property type="match status" value="1"/>
</dbReference>
<dbReference type="GO" id="GO:0016491">
    <property type="term" value="F:oxidoreductase activity"/>
    <property type="evidence" value="ECO:0007669"/>
    <property type="project" value="UniProtKB-KW"/>
</dbReference>
<accession>A0A0G0H4F6</accession>
<reference evidence="4 5" key="1">
    <citation type="journal article" date="2015" name="Nature">
        <title>rRNA introns, odd ribosomes, and small enigmatic genomes across a large radiation of phyla.</title>
        <authorList>
            <person name="Brown C.T."/>
            <person name="Hug L.A."/>
            <person name="Thomas B.C."/>
            <person name="Sharon I."/>
            <person name="Castelle C.J."/>
            <person name="Singh A."/>
            <person name="Wilkins M.J."/>
            <person name="Williams K.H."/>
            <person name="Banfield J.F."/>
        </authorList>
    </citation>
    <scope>NUCLEOTIDE SEQUENCE [LARGE SCALE GENOMIC DNA]</scope>
</reference>
<protein>
    <submittedName>
        <fullName evidence="4">Short-chain dehydrogenase/reductase family protein</fullName>
    </submittedName>
</protein>
<name>A0A0G0H4F6_9BACT</name>
<dbReference type="EMBL" id="LBTI01000001">
    <property type="protein sequence ID" value="KKQ38103.1"/>
    <property type="molecule type" value="Genomic_DNA"/>
</dbReference>
<dbReference type="PRINTS" id="PR00080">
    <property type="entry name" value="SDRFAMILY"/>
</dbReference>
<organism evidence="4 5">
    <name type="scientific">Candidatus Woesebacteria bacterium GW2011_GWA1_37_7</name>
    <dbReference type="NCBI Taxonomy" id="1618545"/>
    <lineage>
        <taxon>Bacteria</taxon>
        <taxon>Candidatus Woeseibacteriota</taxon>
    </lineage>
</organism>